<dbReference type="AlphaFoldDB" id="X1QX16"/>
<organism evidence="1">
    <name type="scientific">marine sediment metagenome</name>
    <dbReference type="NCBI Taxonomy" id="412755"/>
    <lineage>
        <taxon>unclassified sequences</taxon>
        <taxon>metagenomes</taxon>
        <taxon>ecological metagenomes</taxon>
    </lineage>
</organism>
<accession>X1QX16</accession>
<name>X1QX16_9ZZZZ</name>
<protein>
    <submittedName>
        <fullName evidence="1">Uncharacterized protein</fullName>
    </submittedName>
</protein>
<gene>
    <name evidence="1" type="ORF">S12H4_25222</name>
</gene>
<proteinExistence type="predicted"/>
<sequence length="46" mass="5374">DKMIIIYDFNGFKDPKIKDVKLNRINGYKTVITKEGSRDRQSGELE</sequence>
<feature type="non-terminal residue" evidence="1">
    <location>
        <position position="1"/>
    </location>
</feature>
<dbReference type="EMBL" id="BARW01014029">
    <property type="protein sequence ID" value="GAI73087.1"/>
    <property type="molecule type" value="Genomic_DNA"/>
</dbReference>
<evidence type="ECO:0000313" key="1">
    <source>
        <dbReference type="EMBL" id="GAI73087.1"/>
    </source>
</evidence>
<comment type="caution">
    <text evidence="1">The sequence shown here is derived from an EMBL/GenBank/DDBJ whole genome shotgun (WGS) entry which is preliminary data.</text>
</comment>
<reference evidence="1" key="1">
    <citation type="journal article" date="2014" name="Front. Microbiol.">
        <title>High frequency of phylogenetically diverse reductive dehalogenase-homologous genes in deep subseafloor sedimentary metagenomes.</title>
        <authorList>
            <person name="Kawai M."/>
            <person name="Futagami T."/>
            <person name="Toyoda A."/>
            <person name="Takaki Y."/>
            <person name="Nishi S."/>
            <person name="Hori S."/>
            <person name="Arai W."/>
            <person name="Tsubouchi T."/>
            <person name="Morono Y."/>
            <person name="Uchiyama I."/>
            <person name="Ito T."/>
            <person name="Fujiyama A."/>
            <person name="Inagaki F."/>
            <person name="Takami H."/>
        </authorList>
    </citation>
    <scope>NUCLEOTIDE SEQUENCE</scope>
    <source>
        <strain evidence="1">Expedition CK06-06</strain>
    </source>
</reference>